<evidence type="ECO:0000313" key="2">
    <source>
        <dbReference type="Proteomes" id="UP000051401"/>
    </source>
</evidence>
<sequence length="139" mass="15021">MFGDDLMNERPKDAGQSAPGQMVPVYLVLERNSLIAEDIAGSLRAAGPCDVVHVQSSVEIANSLANHPRIEAAFLEMTYAQVVEAGLDKPLLSNGAQIVLTVGEDDEANVRSLGWNMLIRPFTDDMIRHAIRPAKPRGG</sequence>
<organism evidence="1 2">
    <name type="scientific">Roseovarius indicus</name>
    <dbReference type="NCBI Taxonomy" id="540747"/>
    <lineage>
        <taxon>Bacteria</taxon>
        <taxon>Pseudomonadati</taxon>
        <taxon>Pseudomonadota</taxon>
        <taxon>Alphaproteobacteria</taxon>
        <taxon>Rhodobacterales</taxon>
        <taxon>Roseobacteraceae</taxon>
        <taxon>Roseovarius</taxon>
    </lineage>
</organism>
<dbReference type="AlphaFoldDB" id="A0A0T5P628"/>
<dbReference type="EMBL" id="LAXI01000014">
    <property type="protein sequence ID" value="KRS16399.1"/>
    <property type="molecule type" value="Genomic_DNA"/>
</dbReference>
<evidence type="ECO:0000313" key="1">
    <source>
        <dbReference type="EMBL" id="KRS16399.1"/>
    </source>
</evidence>
<keyword evidence="2" id="KW-1185">Reference proteome</keyword>
<name>A0A0T5P628_9RHOB</name>
<accession>A0A0T5P628</accession>
<dbReference type="PATRIC" id="fig|540747.5.peg.1536"/>
<proteinExistence type="predicted"/>
<reference evidence="1 2" key="1">
    <citation type="submission" date="2015-04" db="EMBL/GenBank/DDBJ databases">
        <title>The draft genome sequence of Roseovarius indicus B108T.</title>
        <authorList>
            <person name="Li G."/>
            <person name="Lai Q."/>
            <person name="Shao Z."/>
            <person name="Yan P."/>
        </authorList>
    </citation>
    <scope>NUCLEOTIDE SEQUENCE [LARGE SCALE GENOMIC DNA]</scope>
    <source>
        <strain evidence="1 2">B108</strain>
    </source>
</reference>
<dbReference type="OrthoDB" id="7869928at2"/>
<dbReference type="Proteomes" id="UP000051401">
    <property type="component" value="Unassembled WGS sequence"/>
</dbReference>
<protein>
    <recommendedName>
        <fullName evidence="3">Response regulatory domain-containing protein</fullName>
    </recommendedName>
</protein>
<evidence type="ECO:0008006" key="3">
    <source>
        <dbReference type="Google" id="ProtNLM"/>
    </source>
</evidence>
<gene>
    <name evidence="1" type="ORF">XM52_18910</name>
</gene>
<comment type="caution">
    <text evidence="1">The sequence shown here is derived from an EMBL/GenBank/DDBJ whole genome shotgun (WGS) entry which is preliminary data.</text>
</comment>
<dbReference type="Gene3D" id="3.40.50.2300">
    <property type="match status" value="1"/>
</dbReference>